<evidence type="ECO:0000256" key="1">
    <source>
        <dbReference type="SAM" id="MobiDB-lite"/>
    </source>
</evidence>
<keyword evidence="2" id="KW-1133">Transmembrane helix</keyword>
<accession>A0A261XTS6</accession>
<reference evidence="4 5" key="1">
    <citation type="journal article" date="2017" name="Mycologia">
        <title>Bifiguratus adelaidae, gen. et sp. nov., a new member of Mucoromycotina in endophytic and soil-dwelling habitats.</title>
        <authorList>
            <person name="Torres-Cruz T.J."/>
            <person name="Billingsley Tobias T.L."/>
            <person name="Almatruk M."/>
            <person name="Hesse C."/>
            <person name="Kuske C.R."/>
            <person name="Desiro A."/>
            <person name="Benucci G.M."/>
            <person name="Bonito G."/>
            <person name="Stajich J.E."/>
            <person name="Dunlap C."/>
            <person name="Arnold A.E."/>
            <person name="Porras-Alfaro A."/>
        </authorList>
    </citation>
    <scope>NUCLEOTIDE SEQUENCE [LARGE SCALE GENOMIC DNA]</scope>
    <source>
        <strain evidence="4 5">AZ0501</strain>
    </source>
</reference>
<dbReference type="EMBL" id="MVBO01000248">
    <property type="protein sequence ID" value="OZJ01752.1"/>
    <property type="molecule type" value="Genomic_DNA"/>
</dbReference>
<proteinExistence type="predicted"/>
<dbReference type="Proteomes" id="UP000242875">
    <property type="component" value="Unassembled WGS sequence"/>
</dbReference>
<sequence length="474" mass="51724">MISATKLAVSLLALTFQGAATTSHHLNRHQAHQMFARDAYTDVAPVINEGENHTYPIVPPPGANYISFPVSAATGADEELPMYWSQNPQNATATQAFVMIHGKLRNGWDYWSIMNDALQSAVKANYPNADPNAIVTAPQFYSEKYNSGQFTAKQLAFGDTNQWESGATAIHPSGTSVTVFDAMDALIYEFSDKTKYPKMERLIFVGHGGGGQLNSRYAIVGKDAPANSTMAIRWIVGDPSSNPYFTLDRPMYITSLANKTDCPLYNTWRYGYDNFTGTAQGLKTPQEYFAQTITRDVRWIVGYQDTTSGGDQECMALLQGGVPRRDRNLCWWRYLNTLARTSEDLTGFPGTFTSPLPDYSNISHNVIAHRLTVVEQADHDAAVVFGSAEGRSVLFDNSDNVLLGWRPQGWVNNATNATQTSSNGTPIATTQDASSSTKSTSGAAAMMKEAQAHLPLIAGVFFTILAASTMLVAA</sequence>
<feature type="signal peptide" evidence="3">
    <location>
        <begin position="1"/>
        <end position="21"/>
    </location>
</feature>
<feature type="transmembrane region" description="Helical" evidence="2">
    <location>
        <begin position="454"/>
        <end position="473"/>
    </location>
</feature>
<keyword evidence="2" id="KW-0472">Membrane</keyword>
<keyword evidence="2" id="KW-0812">Transmembrane</keyword>
<feature type="region of interest" description="Disordered" evidence="1">
    <location>
        <begin position="414"/>
        <end position="440"/>
    </location>
</feature>
<evidence type="ECO:0008006" key="6">
    <source>
        <dbReference type="Google" id="ProtNLM"/>
    </source>
</evidence>
<evidence type="ECO:0000256" key="2">
    <source>
        <dbReference type="SAM" id="Phobius"/>
    </source>
</evidence>
<keyword evidence="5" id="KW-1185">Reference proteome</keyword>
<keyword evidence="3" id="KW-0732">Signal</keyword>
<dbReference type="OrthoDB" id="5985073at2759"/>
<evidence type="ECO:0000313" key="5">
    <source>
        <dbReference type="Proteomes" id="UP000242875"/>
    </source>
</evidence>
<organism evidence="4 5">
    <name type="scientific">Bifiguratus adelaidae</name>
    <dbReference type="NCBI Taxonomy" id="1938954"/>
    <lineage>
        <taxon>Eukaryota</taxon>
        <taxon>Fungi</taxon>
        <taxon>Fungi incertae sedis</taxon>
        <taxon>Mucoromycota</taxon>
        <taxon>Mucoromycotina</taxon>
        <taxon>Endogonomycetes</taxon>
        <taxon>Endogonales</taxon>
        <taxon>Endogonales incertae sedis</taxon>
        <taxon>Bifiguratus</taxon>
    </lineage>
</organism>
<dbReference type="AlphaFoldDB" id="A0A261XTS6"/>
<evidence type="ECO:0000313" key="4">
    <source>
        <dbReference type="EMBL" id="OZJ01752.1"/>
    </source>
</evidence>
<evidence type="ECO:0000256" key="3">
    <source>
        <dbReference type="SAM" id="SignalP"/>
    </source>
</evidence>
<dbReference type="Gene3D" id="3.40.50.1820">
    <property type="entry name" value="alpha/beta hydrolase"/>
    <property type="match status" value="1"/>
</dbReference>
<name>A0A261XTS6_9FUNG</name>
<dbReference type="PANTHER" id="PTHR35560">
    <property type="entry name" value="BLL0132 PROTEIN"/>
    <property type="match status" value="1"/>
</dbReference>
<dbReference type="InterPro" id="IPR029058">
    <property type="entry name" value="AB_hydrolase_fold"/>
</dbReference>
<gene>
    <name evidence="4" type="ORF">BZG36_05452</name>
</gene>
<feature type="chain" id="PRO_5012017599" description="AB hydrolase-1 domain-containing protein" evidence="3">
    <location>
        <begin position="22"/>
        <end position="474"/>
    </location>
</feature>
<protein>
    <recommendedName>
        <fullName evidence="6">AB hydrolase-1 domain-containing protein</fullName>
    </recommendedName>
</protein>
<comment type="caution">
    <text evidence="4">The sequence shown here is derived from an EMBL/GenBank/DDBJ whole genome shotgun (WGS) entry which is preliminary data.</text>
</comment>
<dbReference type="PANTHER" id="PTHR35560:SF3">
    <property type="entry name" value="PEPTIDASE S9 PROLYL OLIGOPEPTIDASE CATALYTIC DOMAIN-CONTAINING PROTEIN"/>
    <property type="match status" value="1"/>
</dbReference>